<dbReference type="KEGG" id="pamo:BAR1_10915"/>
<dbReference type="Proteomes" id="UP000261704">
    <property type="component" value="Chromosome"/>
</dbReference>
<sequence>MKQTVAIIGAGETGAGWAARFRVMGWDVRLFDPDDMARGLVGAVLQQARRGLPGLSDVALPETGDMVFCQTISEAVDGAVWIQECLPERLELKRKVFQKIQEHCDRRAVIASSTGTFTLAELQGCATRPEQIIAAHAIAPIYLLPLVELAVNDVNSPEVTARAKEVLQGIGMAPVDQQGEERVSVALQNALQTEADRLIAEGMATADDISDVLRYGLGLRWAASGLDASQDAVLVAMLRALKAQDAGAGAVLNRFDATQAEPVLDIKQPLPTVTRTVPLDWTDYNGHMNEVRYLQAFGDATDRFMEIIGCDADYIASGGSYFTVETHIRHLDEVHAGARIRVETQCLLGEGKKMHLFHRMYEGDRLLATGEHMLIHVSLDTRRATVPADHIAARLGQIATAHAALDLPDGAGRAVGEDR</sequence>
<gene>
    <name evidence="2" type="ORF">BAR1_10915</name>
</gene>
<dbReference type="RefSeq" id="WP_118943047.1">
    <property type="nucleotide sequence ID" value="NZ_CP032125.1"/>
</dbReference>
<keyword evidence="3" id="KW-1185">Reference proteome</keyword>
<evidence type="ECO:0000313" key="3">
    <source>
        <dbReference type="Proteomes" id="UP000261704"/>
    </source>
</evidence>
<dbReference type="Gene3D" id="3.40.50.720">
    <property type="entry name" value="NAD(P)-binding Rossmann-like Domain"/>
    <property type="match status" value="1"/>
</dbReference>
<dbReference type="Pfam" id="PF13279">
    <property type="entry name" value="4HBT_2"/>
    <property type="match status" value="1"/>
</dbReference>
<dbReference type="PANTHER" id="PTHR48075">
    <property type="entry name" value="3-HYDROXYACYL-COA DEHYDROGENASE FAMILY PROTEIN"/>
    <property type="match status" value="1"/>
</dbReference>
<dbReference type="EMBL" id="CP032125">
    <property type="protein sequence ID" value="AXX98391.1"/>
    <property type="molecule type" value="Genomic_DNA"/>
</dbReference>
<evidence type="ECO:0000259" key="1">
    <source>
        <dbReference type="Pfam" id="PF02737"/>
    </source>
</evidence>
<dbReference type="Pfam" id="PF02737">
    <property type="entry name" value="3HCDH_N"/>
    <property type="match status" value="1"/>
</dbReference>
<dbReference type="InterPro" id="IPR006176">
    <property type="entry name" value="3-OHacyl-CoA_DH_NAD-bd"/>
</dbReference>
<feature type="domain" description="3-hydroxyacyl-CoA dehydrogenase NAD binding" evidence="1">
    <location>
        <begin position="4"/>
        <end position="176"/>
    </location>
</feature>
<dbReference type="Gene3D" id="3.10.129.10">
    <property type="entry name" value="Hotdog Thioesterase"/>
    <property type="match status" value="1"/>
</dbReference>
<evidence type="ECO:0000313" key="2">
    <source>
        <dbReference type="EMBL" id="AXX98391.1"/>
    </source>
</evidence>
<dbReference type="GO" id="GO:0006631">
    <property type="term" value="P:fatty acid metabolic process"/>
    <property type="evidence" value="ECO:0007669"/>
    <property type="project" value="InterPro"/>
</dbReference>
<organism evidence="2 3">
    <name type="scientific">Profundibacter amoris</name>
    <dbReference type="NCBI Taxonomy" id="2171755"/>
    <lineage>
        <taxon>Bacteria</taxon>
        <taxon>Pseudomonadati</taxon>
        <taxon>Pseudomonadota</taxon>
        <taxon>Alphaproteobacteria</taxon>
        <taxon>Rhodobacterales</taxon>
        <taxon>Paracoccaceae</taxon>
        <taxon>Profundibacter</taxon>
    </lineage>
</organism>
<dbReference type="PANTHER" id="PTHR48075:SF5">
    <property type="entry name" value="3-HYDROXYBUTYRYL-COA DEHYDROGENASE"/>
    <property type="match status" value="1"/>
</dbReference>
<dbReference type="GO" id="GO:0016491">
    <property type="term" value="F:oxidoreductase activity"/>
    <property type="evidence" value="ECO:0007669"/>
    <property type="project" value="TreeGrafter"/>
</dbReference>
<dbReference type="AlphaFoldDB" id="A0A347UHR3"/>
<protein>
    <submittedName>
        <fullName evidence="2">Carnitine 3-dehydrogenase</fullName>
    </submittedName>
</protein>
<dbReference type="SUPFAM" id="SSF51735">
    <property type="entry name" value="NAD(P)-binding Rossmann-fold domains"/>
    <property type="match status" value="1"/>
</dbReference>
<accession>A0A347UHR3</accession>
<dbReference type="OrthoDB" id="9803287at2"/>
<dbReference type="CDD" id="cd00586">
    <property type="entry name" value="4HBT"/>
    <property type="match status" value="1"/>
</dbReference>
<proteinExistence type="predicted"/>
<dbReference type="GO" id="GO:0070403">
    <property type="term" value="F:NAD+ binding"/>
    <property type="evidence" value="ECO:0007669"/>
    <property type="project" value="InterPro"/>
</dbReference>
<dbReference type="SUPFAM" id="SSF54637">
    <property type="entry name" value="Thioesterase/thiol ester dehydrase-isomerase"/>
    <property type="match status" value="1"/>
</dbReference>
<dbReference type="InterPro" id="IPR029069">
    <property type="entry name" value="HotDog_dom_sf"/>
</dbReference>
<dbReference type="InterPro" id="IPR036291">
    <property type="entry name" value="NAD(P)-bd_dom_sf"/>
</dbReference>
<reference evidence="2 3" key="1">
    <citation type="submission" date="2018-09" db="EMBL/GenBank/DDBJ databases">
        <title>Profundibacter amoris BAR1 gen. nov., sp. nov., a new member of the Roseobacter clade isolated at Lokis Castle Vent Field on the Arctic Mid-Oceanic Ridge.</title>
        <authorList>
            <person name="Le Moine Bauer S."/>
            <person name="Sjoeberg A.G."/>
            <person name="L'Haridon S."/>
            <person name="Stokke R."/>
            <person name="Roalkvam I."/>
            <person name="Steen I.H."/>
            <person name="Dahle H."/>
        </authorList>
    </citation>
    <scope>NUCLEOTIDE SEQUENCE [LARGE SCALE GENOMIC DNA]</scope>
    <source>
        <strain evidence="2 3">BAR1</strain>
    </source>
</reference>
<name>A0A347UHR3_9RHOB</name>